<dbReference type="AlphaFoldDB" id="A0A0A9EFE8"/>
<evidence type="ECO:0000313" key="2">
    <source>
        <dbReference type="EMBL" id="JAD97728.1"/>
    </source>
</evidence>
<proteinExistence type="predicted"/>
<accession>A0A0A9EFE8</accession>
<dbReference type="EMBL" id="GBRH01200167">
    <property type="protein sequence ID" value="JAD97728.1"/>
    <property type="molecule type" value="Transcribed_RNA"/>
</dbReference>
<reference evidence="2" key="2">
    <citation type="journal article" date="2015" name="Data Brief">
        <title>Shoot transcriptome of the giant reed, Arundo donax.</title>
        <authorList>
            <person name="Barrero R.A."/>
            <person name="Guerrero F.D."/>
            <person name="Moolhuijzen P."/>
            <person name="Goolsby J.A."/>
            <person name="Tidwell J."/>
            <person name="Bellgard S.E."/>
            <person name="Bellgard M.I."/>
        </authorList>
    </citation>
    <scope>NUCLEOTIDE SEQUENCE</scope>
    <source>
        <tissue evidence="2">Shoot tissue taken approximately 20 cm above the soil surface</tissue>
    </source>
</reference>
<sequence>MKFPFRFQLRLLFVLKHISSKQREKCYLRPQEGREKESRRNPWKNSTSWKLEQWLGPLPSKTGGNDFFLFKKQAWMKITAWKVSSLHIQKSEPNNKAQNSMYDLAN</sequence>
<name>A0A0A9EFE8_ARUDO</name>
<evidence type="ECO:0000256" key="1">
    <source>
        <dbReference type="SAM" id="MobiDB-lite"/>
    </source>
</evidence>
<feature type="region of interest" description="Disordered" evidence="1">
    <location>
        <begin position="26"/>
        <end position="46"/>
    </location>
</feature>
<feature type="compositionally biased region" description="Basic and acidic residues" evidence="1">
    <location>
        <begin position="26"/>
        <end position="40"/>
    </location>
</feature>
<protein>
    <submittedName>
        <fullName evidence="2">Uncharacterized protein</fullName>
    </submittedName>
</protein>
<reference evidence="2" key="1">
    <citation type="submission" date="2014-09" db="EMBL/GenBank/DDBJ databases">
        <authorList>
            <person name="Magalhaes I.L.F."/>
            <person name="Oliveira U."/>
            <person name="Santos F.R."/>
            <person name="Vidigal T.H.D.A."/>
            <person name="Brescovit A.D."/>
            <person name="Santos A.J."/>
        </authorList>
    </citation>
    <scope>NUCLEOTIDE SEQUENCE</scope>
    <source>
        <tissue evidence="2">Shoot tissue taken approximately 20 cm above the soil surface</tissue>
    </source>
</reference>
<organism evidence="2">
    <name type="scientific">Arundo donax</name>
    <name type="common">Giant reed</name>
    <name type="synonym">Donax arundinaceus</name>
    <dbReference type="NCBI Taxonomy" id="35708"/>
    <lineage>
        <taxon>Eukaryota</taxon>
        <taxon>Viridiplantae</taxon>
        <taxon>Streptophyta</taxon>
        <taxon>Embryophyta</taxon>
        <taxon>Tracheophyta</taxon>
        <taxon>Spermatophyta</taxon>
        <taxon>Magnoliopsida</taxon>
        <taxon>Liliopsida</taxon>
        <taxon>Poales</taxon>
        <taxon>Poaceae</taxon>
        <taxon>PACMAD clade</taxon>
        <taxon>Arundinoideae</taxon>
        <taxon>Arundineae</taxon>
        <taxon>Arundo</taxon>
    </lineage>
</organism>